<name>A0A3T0TTL6_9BACT</name>
<evidence type="ECO:0000313" key="2">
    <source>
        <dbReference type="EMBL" id="AZZ65441.1"/>
    </source>
</evidence>
<reference evidence="2" key="1">
    <citation type="submission" date="2019-03" db="EMBL/GenBank/DDBJ databases">
        <title>Draft Sequence and Annotation of the Mycoplasma phocicerebrale Strain 1049T Genome.</title>
        <authorList>
            <person name="Frasca S.Jr."/>
            <person name="Kutish G.F."/>
            <person name="Castellanos Gell J."/>
            <person name="Michaels D.L."/>
            <person name="Brown D.R."/>
        </authorList>
    </citation>
    <scope>NUCLEOTIDE SEQUENCE</scope>
    <source>
        <strain evidence="2">1049</strain>
    </source>
</reference>
<dbReference type="EMBL" id="CP033058">
    <property type="protein sequence ID" value="AZZ65441.1"/>
    <property type="molecule type" value="Genomic_DNA"/>
</dbReference>
<dbReference type="SUPFAM" id="SSF52317">
    <property type="entry name" value="Class I glutamine amidotransferase-like"/>
    <property type="match status" value="1"/>
</dbReference>
<dbReference type="RefSeq" id="WP_116171729.1">
    <property type="nucleotide sequence ID" value="NZ_CP033058.2"/>
</dbReference>
<dbReference type="PANTHER" id="PTHR48094:SF12">
    <property type="entry name" value="PARKINSON DISEASE PROTEIN 7 HOMOLOG"/>
    <property type="match status" value="1"/>
</dbReference>
<evidence type="ECO:0000313" key="3">
    <source>
        <dbReference type="Proteomes" id="UP000256585"/>
    </source>
</evidence>
<dbReference type="Proteomes" id="UP000256585">
    <property type="component" value="Chromosome"/>
</dbReference>
<dbReference type="Pfam" id="PF01965">
    <property type="entry name" value="DJ-1_PfpI"/>
    <property type="match status" value="1"/>
</dbReference>
<feature type="domain" description="DJ-1/PfpI" evidence="1">
    <location>
        <begin position="1"/>
        <end position="164"/>
    </location>
</feature>
<accession>A0A3T0TTL6</accession>
<keyword evidence="3" id="KW-1185">Reference proteome</keyword>
<dbReference type="PANTHER" id="PTHR48094">
    <property type="entry name" value="PROTEIN/NUCLEIC ACID DEGLYCASE DJ-1-RELATED"/>
    <property type="match status" value="1"/>
</dbReference>
<gene>
    <name evidence="2" type="ORF">DMC14_001395</name>
</gene>
<dbReference type="Gene3D" id="3.40.50.880">
    <property type="match status" value="1"/>
</dbReference>
<dbReference type="InterPro" id="IPR002818">
    <property type="entry name" value="DJ-1/PfpI"/>
</dbReference>
<dbReference type="GO" id="GO:0005737">
    <property type="term" value="C:cytoplasm"/>
    <property type="evidence" value="ECO:0007669"/>
    <property type="project" value="TreeGrafter"/>
</dbReference>
<dbReference type="InterPro" id="IPR050325">
    <property type="entry name" value="Prot/Nucl_acid_deglycase"/>
</dbReference>
<dbReference type="AlphaFoldDB" id="A0A3T0TTL6"/>
<dbReference type="KEGG" id="mphc:DMC14_001395"/>
<protein>
    <submittedName>
        <fullName evidence="2">DJ-1/PfpI family protein</fullName>
    </submittedName>
</protein>
<dbReference type="OrthoDB" id="9800516at2"/>
<proteinExistence type="predicted"/>
<sequence length="184" mass="21036">MKLLILVHNDFNNIELGTTYSIFNYFNHFDKITIFNPNKNLKSVTGQGNVLKLDCENKINIEEYDAIFIPGGKGAQTLRKDKESLNAIKHFKDKNKYIFAICDAPNVLYENNIIDDSINYSSYPISSNFKHGLKRNKKNVTIDGKIVTGKCPSASLEFALEILKLLFNIDEVNDFIKYMKADLE</sequence>
<organism evidence="2 3">
    <name type="scientific">Metamycoplasma phocicerebrale</name>
    <dbReference type="NCBI Taxonomy" id="142649"/>
    <lineage>
        <taxon>Bacteria</taxon>
        <taxon>Bacillati</taxon>
        <taxon>Mycoplasmatota</taxon>
        <taxon>Mycoplasmoidales</taxon>
        <taxon>Metamycoplasmataceae</taxon>
        <taxon>Metamycoplasma</taxon>
    </lineage>
</organism>
<dbReference type="InterPro" id="IPR029062">
    <property type="entry name" value="Class_I_gatase-like"/>
</dbReference>
<evidence type="ECO:0000259" key="1">
    <source>
        <dbReference type="Pfam" id="PF01965"/>
    </source>
</evidence>
<dbReference type="CDD" id="cd03135">
    <property type="entry name" value="GATase1_DJ-1"/>
    <property type="match status" value="1"/>
</dbReference>